<accession>A0AAV9XV56</accession>
<organism evidence="2 3">
    <name type="scientific">Cryptosporidium xiaoi</name>
    <dbReference type="NCBI Taxonomy" id="659607"/>
    <lineage>
        <taxon>Eukaryota</taxon>
        <taxon>Sar</taxon>
        <taxon>Alveolata</taxon>
        <taxon>Apicomplexa</taxon>
        <taxon>Conoidasida</taxon>
        <taxon>Coccidia</taxon>
        <taxon>Eucoccidiorida</taxon>
        <taxon>Eimeriorina</taxon>
        <taxon>Cryptosporidiidae</taxon>
        <taxon>Cryptosporidium</taxon>
    </lineage>
</organism>
<keyword evidence="3" id="KW-1185">Reference proteome</keyword>
<dbReference type="Proteomes" id="UP001311799">
    <property type="component" value="Unassembled WGS sequence"/>
</dbReference>
<reference evidence="2 3" key="1">
    <citation type="submission" date="2023-10" db="EMBL/GenBank/DDBJ databases">
        <title>Comparative genomics analysis reveals potential genetic determinants of host preference in Cryptosporidium xiaoi.</title>
        <authorList>
            <person name="Xiao L."/>
            <person name="Li J."/>
        </authorList>
    </citation>
    <scope>NUCLEOTIDE SEQUENCE [LARGE SCALE GENOMIC DNA]</scope>
    <source>
        <strain evidence="2 3">52996</strain>
    </source>
</reference>
<dbReference type="EMBL" id="JAWDEY010000034">
    <property type="protein sequence ID" value="KAK6588374.1"/>
    <property type="molecule type" value="Genomic_DNA"/>
</dbReference>
<name>A0AAV9XV56_9CRYT</name>
<evidence type="ECO:0000256" key="1">
    <source>
        <dbReference type="SAM" id="Phobius"/>
    </source>
</evidence>
<keyword evidence="1" id="KW-0472">Membrane</keyword>
<evidence type="ECO:0008006" key="4">
    <source>
        <dbReference type="Google" id="ProtNLM"/>
    </source>
</evidence>
<keyword evidence="1" id="KW-0812">Transmembrane</keyword>
<dbReference type="AlphaFoldDB" id="A0AAV9XV56"/>
<feature type="transmembrane region" description="Helical" evidence="1">
    <location>
        <begin position="70"/>
        <end position="92"/>
    </location>
</feature>
<gene>
    <name evidence="2" type="ORF">RS030_6850</name>
</gene>
<evidence type="ECO:0000313" key="2">
    <source>
        <dbReference type="EMBL" id="KAK6588374.1"/>
    </source>
</evidence>
<keyword evidence="1" id="KW-1133">Transmembrane helix</keyword>
<comment type="caution">
    <text evidence="2">The sequence shown here is derived from an EMBL/GenBank/DDBJ whole genome shotgun (WGS) entry which is preliminary data.</text>
</comment>
<evidence type="ECO:0000313" key="3">
    <source>
        <dbReference type="Proteomes" id="UP001311799"/>
    </source>
</evidence>
<feature type="transmembrane region" description="Helical" evidence="1">
    <location>
        <begin position="38"/>
        <end position="64"/>
    </location>
</feature>
<proteinExistence type="predicted"/>
<sequence length="354" mass="39766">MEKFRQFADESTGINPFIPIWGQSKSSLLKKLTSIQVFAIRLVFLFPSILMYLFFTLLIEMVYFDHIRVILFSIFVKGISRVILFVMGCVWMEQNMEIAPVSENNTNLSEKINGKGGLEIATKSRKVIFSNRQSFTDILVYSSILGDPEYIFVDKSGVKLLTNSLFGMLYSMGFTKNIGVKRLKNGRLDTRYSVRPLVVFMEEANTNGSCILAWNNIDKISDTSEVRALLTNNVETSTINYNLGSSIYGPQFTTGNLPLHIVLMLSYITFYKINIKSASKDYIMSRISSNNASLKKGEGISLKDIQKSKSIDSSLALIQDIQGKISGLPIVKNGIDGATSFIEYWEKTNMGKSL</sequence>
<protein>
    <recommendedName>
        <fullName evidence="4">Phospholipid/glycerol acyltransferase domain-containing protein</fullName>
    </recommendedName>
</protein>